<keyword evidence="3" id="KW-1185">Reference proteome</keyword>
<gene>
    <name evidence="2" type="ORF">PAN31117_04828</name>
</gene>
<dbReference type="Proteomes" id="UP000383122">
    <property type="component" value="Unassembled WGS sequence"/>
</dbReference>
<dbReference type="AlphaFoldDB" id="A0A5E5AN56"/>
<dbReference type="EMBL" id="CABPSP010000018">
    <property type="protein sequence ID" value="VVE74015.1"/>
    <property type="molecule type" value="Genomic_DNA"/>
</dbReference>
<keyword evidence="1" id="KW-0812">Transmembrane</keyword>
<sequence length="97" mass="10509">MIDLSQIADNARIAFFAVMAAICCVTCLIGWFYRPGSWFLPMAAVVFALIGVAVASQTKTSGSEFVTGKRPDRFPTSIAVHQPRMKPSTIFAPLTPT</sequence>
<feature type="transmembrane region" description="Helical" evidence="1">
    <location>
        <begin position="12"/>
        <end position="32"/>
    </location>
</feature>
<evidence type="ECO:0000313" key="3">
    <source>
        <dbReference type="Proteomes" id="UP000383122"/>
    </source>
</evidence>
<organism evidence="2 3">
    <name type="scientific">Pandoraea anapnoica</name>
    <dbReference type="NCBI Taxonomy" id="2508301"/>
    <lineage>
        <taxon>Bacteria</taxon>
        <taxon>Pseudomonadati</taxon>
        <taxon>Pseudomonadota</taxon>
        <taxon>Betaproteobacteria</taxon>
        <taxon>Burkholderiales</taxon>
        <taxon>Burkholderiaceae</taxon>
        <taxon>Pandoraea</taxon>
    </lineage>
</organism>
<accession>A0A5E5AN56</accession>
<keyword evidence="1" id="KW-1133">Transmembrane helix</keyword>
<evidence type="ECO:0000313" key="2">
    <source>
        <dbReference type="EMBL" id="VVE74015.1"/>
    </source>
</evidence>
<feature type="transmembrane region" description="Helical" evidence="1">
    <location>
        <begin position="38"/>
        <end position="55"/>
    </location>
</feature>
<protein>
    <submittedName>
        <fullName evidence="2">Uncharacterized protein</fullName>
    </submittedName>
</protein>
<proteinExistence type="predicted"/>
<keyword evidence="1" id="KW-0472">Membrane</keyword>
<evidence type="ECO:0000256" key="1">
    <source>
        <dbReference type="SAM" id="Phobius"/>
    </source>
</evidence>
<reference evidence="2 3" key="1">
    <citation type="submission" date="2019-08" db="EMBL/GenBank/DDBJ databases">
        <authorList>
            <person name="Peeters C."/>
        </authorList>
    </citation>
    <scope>NUCLEOTIDE SEQUENCE [LARGE SCALE GENOMIC DNA]</scope>
    <source>
        <strain evidence="2 3">LMG 31117</strain>
    </source>
</reference>
<name>A0A5E5AN56_9BURK</name>